<name>X0ZW03_9ZZZZ</name>
<evidence type="ECO:0008006" key="2">
    <source>
        <dbReference type="Google" id="ProtNLM"/>
    </source>
</evidence>
<proteinExistence type="predicted"/>
<dbReference type="AlphaFoldDB" id="X0ZW03"/>
<evidence type="ECO:0000313" key="1">
    <source>
        <dbReference type="EMBL" id="GAG73965.1"/>
    </source>
</evidence>
<protein>
    <recommendedName>
        <fullName evidence="2">Zinc-ribbon domain-containing protein</fullName>
    </recommendedName>
</protein>
<sequence>MAEKDYNKIFSCPKCGVSGNIYLVKVSGNKIVMKQRCPTHGGRSFTVPLKEKDSYIHLIQENVFRCYKCGQEAEQGFMKVSGPWSLIKSSCQTHGAIVTQKIWSSIYNEISSEGAATPQLTQSQPSQIKTVPSEELKFCPSCGDPLTGVGSFCGTCGSKLD</sequence>
<comment type="caution">
    <text evidence="1">The sequence shown here is derived from an EMBL/GenBank/DDBJ whole genome shotgun (WGS) entry which is preliminary data.</text>
</comment>
<accession>X0ZW03</accession>
<dbReference type="EMBL" id="BART01001922">
    <property type="protein sequence ID" value="GAG73965.1"/>
    <property type="molecule type" value="Genomic_DNA"/>
</dbReference>
<organism evidence="1">
    <name type="scientific">marine sediment metagenome</name>
    <dbReference type="NCBI Taxonomy" id="412755"/>
    <lineage>
        <taxon>unclassified sequences</taxon>
        <taxon>metagenomes</taxon>
        <taxon>ecological metagenomes</taxon>
    </lineage>
</organism>
<reference evidence="1" key="1">
    <citation type="journal article" date="2014" name="Front. Microbiol.">
        <title>High frequency of phylogenetically diverse reductive dehalogenase-homologous genes in deep subseafloor sedimentary metagenomes.</title>
        <authorList>
            <person name="Kawai M."/>
            <person name="Futagami T."/>
            <person name="Toyoda A."/>
            <person name="Takaki Y."/>
            <person name="Nishi S."/>
            <person name="Hori S."/>
            <person name="Arai W."/>
            <person name="Tsubouchi T."/>
            <person name="Morono Y."/>
            <person name="Uchiyama I."/>
            <person name="Ito T."/>
            <person name="Fujiyama A."/>
            <person name="Inagaki F."/>
            <person name="Takami H."/>
        </authorList>
    </citation>
    <scope>NUCLEOTIDE SEQUENCE</scope>
    <source>
        <strain evidence="1">Expedition CK06-06</strain>
    </source>
</reference>
<gene>
    <name evidence="1" type="ORF">S01H4_06298</name>
</gene>